<accession>A0A2P6RYU8</accession>
<protein>
    <submittedName>
        <fullName evidence="1">Uncharacterized protein</fullName>
    </submittedName>
</protein>
<organism evidence="1 2">
    <name type="scientific">Rosa chinensis</name>
    <name type="common">China rose</name>
    <dbReference type="NCBI Taxonomy" id="74649"/>
    <lineage>
        <taxon>Eukaryota</taxon>
        <taxon>Viridiplantae</taxon>
        <taxon>Streptophyta</taxon>
        <taxon>Embryophyta</taxon>
        <taxon>Tracheophyta</taxon>
        <taxon>Spermatophyta</taxon>
        <taxon>Magnoliopsida</taxon>
        <taxon>eudicotyledons</taxon>
        <taxon>Gunneridae</taxon>
        <taxon>Pentapetalae</taxon>
        <taxon>rosids</taxon>
        <taxon>fabids</taxon>
        <taxon>Rosales</taxon>
        <taxon>Rosaceae</taxon>
        <taxon>Rosoideae</taxon>
        <taxon>Rosoideae incertae sedis</taxon>
        <taxon>Rosa</taxon>
    </lineage>
</organism>
<name>A0A2P6RYU8_ROSCH</name>
<evidence type="ECO:0000313" key="2">
    <source>
        <dbReference type="Proteomes" id="UP000238479"/>
    </source>
</evidence>
<sequence length="89" mass="9895">MLNTLVKLVFRFNQVLTISFLGSHGSVVFFDTGDISGTSGLSFHLEFTCRRGIKRLSGLLASKSSAQQRSSSGKRFCKPELDQRRVLKV</sequence>
<dbReference type="Gramene" id="PRQ51608">
    <property type="protein sequence ID" value="PRQ51608"/>
    <property type="gene ID" value="RchiOBHm_Chr2g0146321"/>
</dbReference>
<gene>
    <name evidence="1" type="ORF">RchiOBHm_Chr2g0146321</name>
</gene>
<reference evidence="1 2" key="1">
    <citation type="journal article" date="2018" name="Nat. Genet.">
        <title>The Rosa genome provides new insights in the design of modern roses.</title>
        <authorList>
            <person name="Bendahmane M."/>
        </authorList>
    </citation>
    <scope>NUCLEOTIDE SEQUENCE [LARGE SCALE GENOMIC DNA]</scope>
    <source>
        <strain evidence="2">cv. Old Blush</strain>
    </source>
</reference>
<evidence type="ECO:0000313" key="1">
    <source>
        <dbReference type="EMBL" id="PRQ51608.1"/>
    </source>
</evidence>
<proteinExistence type="predicted"/>
<dbReference type="Proteomes" id="UP000238479">
    <property type="component" value="Chromosome 2"/>
</dbReference>
<dbReference type="AlphaFoldDB" id="A0A2P6RYU8"/>
<dbReference type="EMBL" id="PDCK01000040">
    <property type="protein sequence ID" value="PRQ51608.1"/>
    <property type="molecule type" value="Genomic_DNA"/>
</dbReference>
<comment type="caution">
    <text evidence="1">The sequence shown here is derived from an EMBL/GenBank/DDBJ whole genome shotgun (WGS) entry which is preliminary data.</text>
</comment>
<keyword evidence="2" id="KW-1185">Reference proteome</keyword>